<dbReference type="Proteomes" id="UP000527352">
    <property type="component" value="Unassembled WGS sequence"/>
</dbReference>
<comment type="caution">
    <text evidence="1">The sequence shown here is derived from an EMBL/GenBank/DDBJ whole genome shotgun (WGS) entry which is preliminary data.</text>
</comment>
<keyword evidence="2" id="KW-1185">Reference proteome</keyword>
<accession>A0ABX1KHY7</accession>
<evidence type="ECO:0008006" key="3">
    <source>
        <dbReference type="Google" id="ProtNLM"/>
    </source>
</evidence>
<evidence type="ECO:0000313" key="1">
    <source>
        <dbReference type="EMBL" id="NLQ21314.1"/>
    </source>
</evidence>
<dbReference type="EMBL" id="JABAEB010000001">
    <property type="protein sequence ID" value="NLQ21314.1"/>
    <property type="molecule type" value="Genomic_DNA"/>
</dbReference>
<dbReference type="RefSeq" id="WP_168822525.1">
    <property type="nucleotide sequence ID" value="NZ_JABAEB010000001.1"/>
</dbReference>
<name>A0ABX1KHY7_9GAMM</name>
<reference evidence="1 2" key="1">
    <citation type="submission" date="2020-04" db="EMBL/GenBank/DDBJ databases">
        <title>The first description of lens atrophy caused by putative novel Shewanella sp. that is a new emerging pathogen for cultured rainbow trout?</title>
        <authorList>
            <person name="Saticioglu I.B."/>
            <person name="Duman M."/>
            <person name="Altun S."/>
        </authorList>
    </citation>
    <scope>NUCLEOTIDE SEQUENCE [LARGE SCALE GENOMIC DNA]</scope>
    <source>
        <strain evidence="1 2">S-1</strain>
    </source>
</reference>
<gene>
    <name evidence="1" type="ORF">HGO26_00220</name>
</gene>
<protein>
    <recommendedName>
        <fullName evidence="3">AP2/ERF domain-containing protein</fullName>
    </recommendedName>
</protein>
<organism evidence="1 2">
    <name type="scientific">Shewanella oncorhynchi</name>
    <dbReference type="NCBI Taxonomy" id="2726434"/>
    <lineage>
        <taxon>Bacteria</taxon>
        <taxon>Pseudomonadati</taxon>
        <taxon>Pseudomonadota</taxon>
        <taxon>Gammaproteobacteria</taxon>
        <taxon>Alteromonadales</taxon>
        <taxon>Shewanellaceae</taxon>
        <taxon>Shewanella</taxon>
    </lineage>
</organism>
<proteinExistence type="predicted"/>
<sequence length="172" mass="20035">MNVYECEEQLVSQRRGKWSESGVPHKGWTCVHIEDLEEPDITCEMCESQNVRYVHHMQHLNYPIILKVGCVCAGHLEGNLSAASNRERVARNWASRKKRWLTRKWKLSYKGNPRLNIEGFWVTVYNKEDKWGATVSSKNSSFSKYLYRKFDTENEAKLAAFDLFTLALATRS</sequence>
<evidence type="ECO:0000313" key="2">
    <source>
        <dbReference type="Proteomes" id="UP000527352"/>
    </source>
</evidence>